<evidence type="ECO:0000256" key="15">
    <source>
        <dbReference type="SAM" id="MobiDB-lite"/>
    </source>
</evidence>
<evidence type="ECO:0000256" key="4">
    <source>
        <dbReference type="ARBA" id="ARBA00022527"/>
    </source>
</evidence>
<feature type="compositionally biased region" description="Low complexity" evidence="15">
    <location>
        <begin position="419"/>
        <end position="430"/>
    </location>
</feature>
<dbReference type="InterPro" id="IPR000719">
    <property type="entry name" value="Prot_kinase_dom"/>
</dbReference>
<evidence type="ECO:0000256" key="6">
    <source>
        <dbReference type="ARBA" id="ARBA00022679"/>
    </source>
</evidence>
<dbReference type="SUPFAM" id="SSF56112">
    <property type="entry name" value="Protein kinase-like (PK-like)"/>
    <property type="match status" value="1"/>
</dbReference>
<gene>
    <name evidence="17" type="primary">GIN4_0</name>
    <name evidence="17" type="ORF">Cantr_05625</name>
</gene>
<dbReference type="GO" id="GO:0000921">
    <property type="term" value="P:septin ring assembly"/>
    <property type="evidence" value="ECO:0007669"/>
    <property type="project" value="UniProtKB-ARBA"/>
</dbReference>
<feature type="region of interest" description="Disordered" evidence="15">
    <location>
        <begin position="1131"/>
        <end position="1242"/>
    </location>
</feature>
<dbReference type="EC" id="2.7.11.1" evidence="3"/>
<dbReference type="GO" id="GO:0005524">
    <property type="term" value="F:ATP binding"/>
    <property type="evidence" value="ECO:0007669"/>
    <property type="project" value="UniProtKB-UniRule"/>
</dbReference>
<dbReference type="PANTHER" id="PTHR24346">
    <property type="entry name" value="MAP/MICROTUBULE AFFINITY-REGULATING KINASE"/>
    <property type="match status" value="1"/>
</dbReference>
<evidence type="ECO:0000256" key="8">
    <source>
        <dbReference type="ARBA" id="ARBA00022777"/>
    </source>
</evidence>
<sequence length="1365" mass="153814">MAPSRQASITSSIMSTTGGRNHPQNIGPWKLGKTLGRGATGRVLLATHQSTGQKAAVKVVSKSELQDDENDRNGDGLPYGIEREIIIMKLLNHPNVLRLYDVWETSKALYLVLEYVEGGELFDLLVERGPLGEAEAIKYFRQIILGAAYCHALGICHRDLKPENLLLDSQLNVKMADFGMAALECNGKLLETSCGSPHYAAPEIVSGLKYHGAASDVWSCGVILFALLTGRLPFDDENIRNLLLKVQAGSFEMPSDEISREAQNLLAKMLQVDPDKRITTERILKHPLLTKYPIPNEDLISEKSLPHPQTAYKSLGSVKNIDKQILANLSILWNDRPQEEIVRNLLVDGSNPEKTFYALLMRYKHNHEDNSSGGPKKSTSFSNKIPRSSSKYSINGTPRRKRTSQISASRPTSFLYKPNAGSSAANNRNSLVRQSTTSSVNNSPYKSPYRSPRKSPRKSPHKRYSYSQSPTKSPHRRRSHQQRPLDDEPLKAIPRNIYNEIVDAQSNYSLPPSLPPSLPSKDSRYLNEQPQYQPFQQLTEVPENPIVDETPDLMQSAKISPAKRSSILGKGSTNNSKRMSKRRSVRASMTTGLKRNSITMKLLSTYAKLSGDDDWEYMDKQTKRTSATFAALCDKIFNQEDYNEDDEQLIDPEEIQAKEYERLMEIERKKHEAELKARRELEKKKKRQKRRSILSSRKLSIIIKNDADPNNSEQELVNEEIKQPKRQSKNLAALRALSEGAPQGQELTMEELENLKRRSASQPTPKRRLTPILTRRPVSRLDPLWQAHENEQLEKAKDALEQEWRDSQKRSSTVSRKKVNRESMISVMDEIVEEDNQADGKRVSRDSYYEKQEDYELPEPTVDDSNLTDDYMTEIRKSRLLNSQLNIKGALADKKQNEPLTLISNVKIPNVTRKSRNFTNSNKRLSVLSMYSTKESYRDLSSIINSKDDKDVSDVNKPALRTSIADRLEKAAYDKADDTETDGDENVSVIDLDEQLTNRRLSYYDASDKRASRASTTKRYNLSSNSAGPRPKSKVPDLPRNDYDDTFVSNSDEVHKRRFKSMVSDESSGSDDVFDKIKLPEGKSTKSSIDGLANGTSANGHRSHNNRKSQPGREMLIPNFAGDHSQTMTKVRGEASHNDTIPPTPPTHHHDPKRPLDDKTNYPTAEVDPKRKGSFFRKLSWGSKKTVETATTNPPQTQTQSQAPRPAPPPPPPPIKPAVNANRGNMVNTQLPSPTDSREEKPKSSFFRWFSSSSSSPSAADIKKFNSILPKHEMSTALFALLKSWSNFGLKDLRNDQVAYNITGAISKHNSFNLKSCKFRIKINARDYGQKSEIVCARVKGSKATTDTLFAEIEKVLLKEGVLDK</sequence>
<evidence type="ECO:0000313" key="18">
    <source>
        <dbReference type="Proteomes" id="UP000253472"/>
    </source>
</evidence>
<feature type="region of interest" description="Disordered" evidence="15">
    <location>
        <begin position="367"/>
        <end position="492"/>
    </location>
</feature>
<dbReference type="Proteomes" id="UP000253472">
    <property type="component" value="Unassembled WGS sequence"/>
</dbReference>
<feature type="compositionally biased region" description="Polar residues" evidence="15">
    <location>
        <begin position="1222"/>
        <end position="1235"/>
    </location>
</feature>
<dbReference type="PANTHER" id="PTHR24346:SF76">
    <property type="entry name" value="NON-SPECIFIC SERINE_THREONINE PROTEIN KINASE"/>
    <property type="match status" value="1"/>
</dbReference>
<dbReference type="SMART" id="SM00220">
    <property type="entry name" value="S_TKc"/>
    <property type="match status" value="1"/>
</dbReference>
<feature type="compositionally biased region" description="Basic residues" evidence="15">
    <location>
        <begin position="451"/>
        <end position="464"/>
    </location>
</feature>
<dbReference type="InterPro" id="IPR017441">
    <property type="entry name" value="Protein_kinase_ATP_BS"/>
</dbReference>
<dbReference type="GO" id="GO:0005935">
    <property type="term" value="C:cellular bud neck"/>
    <property type="evidence" value="ECO:0007669"/>
    <property type="project" value="UniProtKB-SubCell"/>
</dbReference>
<dbReference type="GO" id="GO:0044182">
    <property type="term" value="P:filamentous growth of a population of unicellular organisms"/>
    <property type="evidence" value="ECO:0007669"/>
    <property type="project" value="UniProtKB-ARBA"/>
</dbReference>
<dbReference type="GO" id="GO:0000226">
    <property type="term" value="P:microtubule cytoskeleton organization"/>
    <property type="evidence" value="ECO:0007669"/>
    <property type="project" value="TreeGrafter"/>
</dbReference>
<feature type="compositionally biased region" description="Basic and acidic residues" evidence="15">
    <location>
        <begin position="1034"/>
        <end position="1043"/>
    </location>
</feature>
<dbReference type="GO" id="GO:0001558">
    <property type="term" value="P:regulation of cell growth"/>
    <property type="evidence" value="ECO:0007669"/>
    <property type="project" value="UniProtKB-ARBA"/>
</dbReference>
<protein>
    <recommendedName>
        <fullName evidence="3">non-specific serine/threonine protein kinase</fullName>
        <ecNumber evidence="3">2.7.11.1</ecNumber>
    </recommendedName>
</protein>
<keyword evidence="18" id="KW-1185">Reference proteome</keyword>
<feature type="compositionally biased region" description="Polar residues" evidence="15">
    <location>
        <begin position="371"/>
        <end position="396"/>
    </location>
</feature>
<dbReference type="OrthoDB" id="504170at2759"/>
<evidence type="ECO:0000313" key="17">
    <source>
        <dbReference type="EMBL" id="RCK55642.1"/>
    </source>
</evidence>
<feature type="compositionally biased region" description="Polar residues" evidence="15">
    <location>
        <begin position="431"/>
        <end position="445"/>
    </location>
</feature>
<feature type="compositionally biased region" description="Basic and acidic residues" evidence="15">
    <location>
        <begin position="838"/>
        <end position="850"/>
    </location>
</feature>
<feature type="compositionally biased region" description="Basic and acidic residues" evidence="15">
    <location>
        <begin position="1073"/>
        <end position="1084"/>
    </location>
</feature>
<dbReference type="PROSITE" id="PS50011">
    <property type="entry name" value="PROTEIN_KINASE_DOM"/>
    <property type="match status" value="1"/>
</dbReference>
<feature type="coiled-coil region" evidence="14">
    <location>
        <begin position="663"/>
        <end position="691"/>
    </location>
</feature>
<dbReference type="Pfam" id="PF00069">
    <property type="entry name" value="Pkinase"/>
    <property type="match status" value="1"/>
</dbReference>
<reference evidence="17 18" key="1">
    <citation type="submission" date="2018-06" db="EMBL/GenBank/DDBJ databases">
        <title>Whole genome sequencing of Candida tropicalis (genome annotated by CSBL at Korea University).</title>
        <authorList>
            <person name="Ahn J."/>
        </authorList>
    </citation>
    <scope>NUCLEOTIDE SEQUENCE [LARGE SCALE GENOMIC DNA]</scope>
    <source>
        <strain evidence="17 18">ATCC 20962</strain>
    </source>
</reference>
<dbReference type="CDD" id="cd12194">
    <property type="entry name" value="Kcc4p_like_C"/>
    <property type="match status" value="1"/>
</dbReference>
<accession>A0A367XS78</accession>
<dbReference type="PROSITE" id="PS00108">
    <property type="entry name" value="PROTEIN_KINASE_ST"/>
    <property type="match status" value="1"/>
</dbReference>
<feature type="region of interest" description="Disordered" evidence="15">
    <location>
        <begin position="755"/>
        <end position="775"/>
    </location>
</feature>
<feature type="compositionally biased region" description="Pro residues" evidence="15">
    <location>
        <begin position="1205"/>
        <end position="1216"/>
    </location>
</feature>
<dbReference type="InterPro" id="IPR031850">
    <property type="entry name" value="Fungal_KA1_dom"/>
</dbReference>
<evidence type="ECO:0000256" key="3">
    <source>
        <dbReference type="ARBA" id="ARBA00012513"/>
    </source>
</evidence>
<feature type="compositionally biased region" description="Low complexity" evidence="15">
    <location>
        <begin position="8"/>
        <end position="17"/>
    </location>
</feature>
<feature type="compositionally biased region" description="Polar residues" evidence="15">
    <location>
        <begin position="1013"/>
        <end position="1027"/>
    </location>
</feature>
<dbReference type="GO" id="GO:0060258">
    <property type="term" value="P:negative regulation of filamentous growth"/>
    <property type="evidence" value="ECO:0007669"/>
    <property type="project" value="UniProtKB-ARBA"/>
</dbReference>
<evidence type="ECO:0000256" key="5">
    <source>
        <dbReference type="ARBA" id="ARBA00022553"/>
    </source>
</evidence>
<dbReference type="FunFam" id="3.30.200.20:FF:000003">
    <property type="entry name" value="Non-specific serine/threonine protein kinase"/>
    <property type="match status" value="1"/>
</dbReference>
<feature type="region of interest" description="Disordered" evidence="15">
    <location>
        <begin position="1"/>
        <end position="29"/>
    </location>
</feature>
<feature type="region of interest" description="Disordered" evidence="15">
    <location>
        <begin position="1006"/>
        <end position="1119"/>
    </location>
</feature>
<feature type="binding site" evidence="13">
    <location>
        <position position="58"/>
    </location>
    <ligand>
        <name>ATP</name>
        <dbReference type="ChEBI" id="CHEBI:30616"/>
    </ligand>
</feature>
<feature type="region of interest" description="Disordered" evidence="15">
    <location>
        <begin position="800"/>
        <end position="850"/>
    </location>
</feature>
<keyword evidence="9 13" id="KW-0067">ATP-binding</keyword>
<dbReference type="Pfam" id="PF16797">
    <property type="entry name" value="Fungal_KA1"/>
    <property type="match status" value="1"/>
</dbReference>
<feature type="domain" description="Protein kinase" evidence="16">
    <location>
        <begin position="29"/>
        <end position="289"/>
    </location>
</feature>
<evidence type="ECO:0000256" key="7">
    <source>
        <dbReference type="ARBA" id="ARBA00022741"/>
    </source>
</evidence>
<dbReference type="GO" id="GO:0004674">
    <property type="term" value="F:protein serine/threonine kinase activity"/>
    <property type="evidence" value="ECO:0007669"/>
    <property type="project" value="UniProtKB-KW"/>
</dbReference>
<dbReference type="EMBL" id="QLNQ01000029">
    <property type="protein sequence ID" value="RCK55642.1"/>
    <property type="molecule type" value="Genomic_DNA"/>
</dbReference>
<dbReference type="GO" id="GO:0035556">
    <property type="term" value="P:intracellular signal transduction"/>
    <property type="evidence" value="ECO:0007669"/>
    <property type="project" value="TreeGrafter"/>
</dbReference>
<comment type="caution">
    <text evidence="17">The sequence shown here is derived from an EMBL/GenBank/DDBJ whole genome shotgun (WGS) entry which is preliminary data.</text>
</comment>
<keyword evidence="6" id="KW-0808">Transferase</keyword>
<feature type="compositionally biased region" description="Basic and acidic residues" evidence="15">
    <location>
        <begin position="800"/>
        <end position="809"/>
    </location>
</feature>
<dbReference type="PROSITE" id="PS00107">
    <property type="entry name" value="PROTEIN_KINASE_ATP"/>
    <property type="match status" value="1"/>
</dbReference>
<evidence type="ECO:0000256" key="14">
    <source>
        <dbReference type="SAM" id="Coils"/>
    </source>
</evidence>
<dbReference type="STRING" id="5486.A0A367XS78"/>
<dbReference type="FunFam" id="3.30.310.220:FF:000001">
    <property type="entry name" value="Probable serine/threonine-protein kinase KCC4"/>
    <property type="match status" value="1"/>
</dbReference>
<dbReference type="CDD" id="cd14081">
    <property type="entry name" value="STKc_BRSK1_2"/>
    <property type="match status" value="1"/>
</dbReference>
<keyword evidence="10 14" id="KW-0175">Coiled coil</keyword>
<comment type="catalytic activity">
    <reaction evidence="12">
        <text>L-seryl-[protein] + ATP = O-phospho-L-seryl-[protein] + ADP + H(+)</text>
        <dbReference type="Rhea" id="RHEA:17989"/>
        <dbReference type="Rhea" id="RHEA-COMP:9863"/>
        <dbReference type="Rhea" id="RHEA-COMP:11604"/>
        <dbReference type="ChEBI" id="CHEBI:15378"/>
        <dbReference type="ChEBI" id="CHEBI:29999"/>
        <dbReference type="ChEBI" id="CHEBI:30616"/>
        <dbReference type="ChEBI" id="CHEBI:83421"/>
        <dbReference type="ChEBI" id="CHEBI:456216"/>
        <dbReference type="EC" id="2.7.11.1"/>
    </reaction>
</comment>
<organism evidence="17 18">
    <name type="scientific">Candida viswanathii</name>
    <dbReference type="NCBI Taxonomy" id="5486"/>
    <lineage>
        <taxon>Eukaryota</taxon>
        <taxon>Fungi</taxon>
        <taxon>Dikarya</taxon>
        <taxon>Ascomycota</taxon>
        <taxon>Saccharomycotina</taxon>
        <taxon>Pichiomycetes</taxon>
        <taxon>Debaryomycetaceae</taxon>
        <taxon>Candida/Lodderomyces clade</taxon>
        <taxon>Candida</taxon>
    </lineage>
</organism>
<dbReference type="InterPro" id="IPR043024">
    <property type="entry name" value="KA1_sf_fungal"/>
</dbReference>
<evidence type="ECO:0000256" key="12">
    <source>
        <dbReference type="ARBA" id="ARBA00048679"/>
    </source>
</evidence>
<dbReference type="Gene3D" id="1.10.510.10">
    <property type="entry name" value="Transferase(Phosphotransferase) domain 1"/>
    <property type="match status" value="1"/>
</dbReference>
<evidence type="ECO:0000256" key="10">
    <source>
        <dbReference type="ARBA" id="ARBA00023054"/>
    </source>
</evidence>
<keyword evidence="5" id="KW-0597">Phosphoprotein</keyword>
<keyword evidence="7 13" id="KW-0547">Nucleotide-binding</keyword>
<comment type="similarity">
    <text evidence="2">Belongs to the protein kinase superfamily. CAMK Ser/Thr protein kinase family. NIM1 subfamily.</text>
</comment>
<feature type="compositionally biased region" description="Low complexity" evidence="15">
    <location>
        <begin position="1189"/>
        <end position="1204"/>
    </location>
</feature>
<keyword evidence="4" id="KW-0723">Serine/threonine-protein kinase</keyword>
<evidence type="ECO:0000259" key="16">
    <source>
        <dbReference type="PROSITE" id="PS50011"/>
    </source>
</evidence>
<evidence type="ECO:0000256" key="9">
    <source>
        <dbReference type="ARBA" id="ARBA00022840"/>
    </source>
</evidence>
<name>A0A367XS78_9ASCO</name>
<proteinExistence type="inferred from homology"/>
<dbReference type="InterPro" id="IPR008271">
    <property type="entry name" value="Ser/Thr_kinase_AS"/>
</dbReference>
<comment type="catalytic activity">
    <reaction evidence="11">
        <text>L-threonyl-[protein] + ATP = O-phospho-L-threonyl-[protein] + ADP + H(+)</text>
        <dbReference type="Rhea" id="RHEA:46608"/>
        <dbReference type="Rhea" id="RHEA-COMP:11060"/>
        <dbReference type="Rhea" id="RHEA-COMP:11605"/>
        <dbReference type="ChEBI" id="CHEBI:15378"/>
        <dbReference type="ChEBI" id="CHEBI:30013"/>
        <dbReference type="ChEBI" id="CHEBI:30616"/>
        <dbReference type="ChEBI" id="CHEBI:61977"/>
        <dbReference type="ChEBI" id="CHEBI:456216"/>
        <dbReference type="EC" id="2.7.11.1"/>
    </reaction>
</comment>
<feature type="region of interest" description="Disordered" evidence="15">
    <location>
        <begin position="557"/>
        <end position="589"/>
    </location>
</feature>
<feature type="region of interest" description="Disordered" evidence="15">
    <location>
        <begin position="506"/>
        <end position="525"/>
    </location>
</feature>
<evidence type="ECO:0000256" key="1">
    <source>
        <dbReference type="ARBA" id="ARBA00004266"/>
    </source>
</evidence>
<evidence type="ECO:0000256" key="11">
    <source>
        <dbReference type="ARBA" id="ARBA00047899"/>
    </source>
</evidence>
<dbReference type="InterPro" id="IPR011009">
    <property type="entry name" value="Kinase-like_dom_sf"/>
</dbReference>
<evidence type="ECO:0000256" key="2">
    <source>
        <dbReference type="ARBA" id="ARBA00010791"/>
    </source>
</evidence>
<keyword evidence="8 17" id="KW-0418">Kinase</keyword>
<dbReference type="Gene3D" id="3.30.310.220">
    <property type="entry name" value="Fungal kinase associated-1 domain"/>
    <property type="match status" value="1"/>
</dbReference>
<dbReference type="GO" id="GO:0005940">
    <property type="term" value="C:septin ring"/>
    <property type="evidence" value="ECO:0007669"/>
    <property type="project" value="UniProtKB-ARBA"/>
</dbReference>
<evidence type="ECO:0000256" key="13">
    <source>
        <dbReference type="PROSITE-ProRule" id="PRU10141"/>
    </source>
</evidence>
<dbReference type="FunFam" id="1.10.510.10:FF:000394">
    <property type="entry name" value="Serine/threonine-protein kinase HSL1"/>
    <property type="match status" value="1"/>
</dbReference>
<comment type="subcellular location">
    <subcellularLocation>
        <location evidence="1">Bud neck</location>
    </subcellularLocation>
</comment>